<evidence type="ECO:0000313" key="2">
    <source>
        <dbReference type="EMBL" id="EPT03335.1"/>
    </source>
</evidence>
<sequence length="550" mass="62661">MFDNLDADPAHAKQSNAVDLEDWQQDIHNRIKQYCVSIDDFLVDMVTSDAPPACCPPVGELLEAIPLRGKELEMYDPTVAALGQLAMSFPSDKRPTFHNCGHRPIKFPFESHEWETHPTMLDVIATIPSLPVIEPLLRWRHVALVFQLKPLDTDDPMIKDTITHWKTLIELAQGARNIMLSQGRLYAFLVGIYGSVARIFRFDRAGAICSAPFKYKETPSILHQFLWRLFHPRQDNCSIVGQDPMIQMGTSADRQLAFGLASGLGAEWEQTAETRKAVRRITMTDEQGNKVTYLAFRLLFVNTELFSRATMIWEAFRLDANGQSSLDKRYVIKEAWRQYYYRIAETEFYSVLRKFGVTDGVALYAHGEDLGRGDGRHIWKGPLATVSGVAEAAVLYPSPPMCSLPSSLSCGKVLEFAAPTPITDLNGDNASTTSMEIRRPLPLPRRLLRSPSRDPVFEEYVARSQRRPFCGLQSRLCKNWQEWSWAMLHKPIWYPEHDSDDEGDDNWRMCWPRTRVLTPLEDISGAQCCPRMLHHHGRVERCDEVGKPLL</sequence>
<dbReference type="OrthoDB" id="2797568at2759"/>
<feature type="domain" description="Fungal-type protein kinase" evidence="1">
    <location>
        <begin position="139"/>
        <end position="369"/>
    </location>
</feature>
<dbReference type="InParanoid" id="S8FYQ1"/>
<proteinExistence type="predicted"/>
<protein>
    <recommendedName>
        <fullName evidence="1">Fungal-type protein kinase domain-containing protein</fullName>
    </recommendedName>
</protein>
<evidence type="ECO:0000259" key="1">
    <source>
        <dbReference type="Pfam" id="PF17667"/>
    </source>
</evidence>
<dbReference type="AlphaFoldDB" id="S8FYQ1"/>
<dbReference type="STRING" id="743788.S8FYQ1"/>
<dbReference type="EMBL" id="KE504130">
    <property type="protein sequence ID" value="EPT03335.1"/>
    <property type="molecule type" value="Genomic_DNA"/>
</dbReference>
<name>S8FYQ1_FOMSC</name>
<dbReference type="InterPro" id="IPR040976">
    <property type="entry name" value="Pkinase_fungal"/>
</dbReference>
<dbReference type="Pfam" id="PF17667">
    <property type="entry name" value="Pkinase_fungal"/>
    <property type="match status" value="1"/>
</dbReference>
<organism evidence="2 3">
    <name type="scientific">Fomitopsis schrenkii</name>
    <name type="common">Brown rot fungus</name>
    <dbReference type="NCBI Taxonomy" id="2126942"/>
    <lineage>
        <taxon>Eukaryota</taxon>
        <taxon>Fungi</taxon>
        <taxon>Dikarya</taxon>
        <taxon>Basidiomycota</taxon>
        <taxon>Agaricomycotina</taxon>
        <taxon>Agaricomycetes</taxon>
        <taxon>Polyporales</taxon>
        <taxon>Fomitopsis</taxon>
    </lineage>
</organism>
<gene>
    <name evidence="2" type="ORF">FOMPIDRAFT_89020</name>
</gene>
<evidence type="ECO:0000313" key="3">
    <source>
        <dbReference type="Proteomes" id="UP000015241"/>
    </source>
</evidence>
<keyword evidence="3" id="KW-1185">Reference proteome</keyword>
<dbReference type="HOGENOM" id="CLU_495251_0_0_1"/>
<reference evidence="2 3" key="1">
    <citation type="journal article" date="2012" name="Science">
        <title>The Paleozoic origin of enzymatic lignin decomposition reconstructed from 31 fungal genomes.</title>
        <authorList>
            <person name="Floudas D."/>
            <person name="Binder M."/>
            <person name="Riley R."/>
            <person name="Barry K."/>
            <person name="Blanchette R.A."/>
            <person name="Henrissat B."/>
            <person name="Martinez A.T."/>
            <person name="Otillar R."/>
            <person name="Spatafora J.W."/>
            <person name="Yadav J.S."/>
            <person name="Aerts A."/>
            <person name="Benoit I."/>
            <person name="Boyd A."/>
            <person name="Carlson A."/>
            <person name="Copeland A."/>
            <person name="Coutinho P.M."/>
            <person name="de Vries R.P."/>
            <person name="Ferreira P."/>
            <person name="Findley K."/>
            <person name="Foster B."/>
            <person name="Gaskell J."/>
            <person name="Glotzer D."/>
            <person name="Gorecki P."/>
            <person name="Heitman J."/>
            <person name="Hesse C."/>
            <person name="Hori C."/>
            <person name="Igarashi K."/>
            <person name="Jurgens J.A."/>
            <person name="Kallen N."/>
            <person name="Kersten P."/>
            <person name="Kohler A."/>
            <person name="Kuees U."/>
            <person name="Kumar T.K.A."/>
            <person name="Kuo A."/>
            <person name="LaButti K."/>
            <person name="Larrondo L.F."/>
            <person name="Lindquist E."/>
            <person name="Ling A."/>
            <person name="Lombard V."/>
            <person name="Lucas S."/>
            <person name="Lundell T."/>
            <person name="Martin R."/>
            <person name="McLaughlin D.J."/>
            <person name="Morgenstern I."/>
            <person name="Morin E."/>
            <person name="Murat C."/>
            <person name="Nagy L.G."/>
            <person name="Nolan M."/>
            <person name="Ohm R.A."/>
            <person name="Patyshakuliyeva A."/>
            <person name="Rokas A."/>
            <person name="Ruiz-Duenas F.J."/>
            <person name="Sabat G."/>
            <person name="Salamov A."/>
            <person name="Samejima M."/>
            <person name="Schmutz J."/>
            <person name="Slot J.C."/>
            <person name="St John F."/>
            <person name="Stenlid J."/>
            <person name="Sun H."/>
            <person name="Sun S."/>
            <person name="Syed K."/>
            <person name="Tsang A."/>
            <person name="Wiebenga A."/>
            <person name="Young D."/>
            <person name="Pisabarro A."/>
            <person name="Eastwood D.C."/>
            <person name="Martin F."/>
            <person name="Cullen D."/>
            <person name="Grigoriev I.V."/>
            <person name="Hibbett D.S."/>
        </authorList>
    </citation>
    <scope>NUCLEOTIDE SEQUENCE</scope>
    <source>
        <strain evidence="3">FP-58527</strain>
    </source>
</reference>
<accession>S8FYQ1</accession>
<dbReference type="Proteomes" id="UP000015241">
    <property type="component" value="Unassembled WGS sequence"/>
</dbReference>